<proteinExistence type="predicted"/>
<dbReference type="GO" id="GO:0015771">
    <property type="term" value="P:trehalose transport"/>
    <property type="evidence" value="ECO:0007669"/>
    <property type="project" value="TreeGrafter"/>
</dbReference>
<feature type="transmembrane region" description="Helical" evidence="9">
    <location>
        <begin position="21"/>
        <end position="46"/>
    </location>
</feature>
<sequence>MSATASIYTRFKSFANGAIDLLSALFLPIIALLVSTGILKGIFILLTVNHLVAEGTSTYVILNAMSDAFFYFIPVFLAYTAAKRFNTDPFTAMLLACVLVYPDVTQLMKAPGAGGMESVEALVQILAATMEQAGDGSAVATMFGNVGEAGGWQGPELFGWPVGQVMYPSSVIPILLAVFCLQYVERLGKKIFPEAVRGLFTPPLCIIVMIPFTLVVLGPIGTWLGALLGIGYELVYGLSPLVAGLIVGTLQPFIGMLGLQWGFFPIAINNVAVYGFDTLMPLFGTAMFAQAGAALAVALRSKNKVFKTEAFSAGLIALLGVTEPAVFGVTLRLKRPMVCACIAGGLGGALAGFFKVSAAAFAIPAVTTLPVFMGPSFMWYVTALGIAFGLSFILTLVVGFHDVEA</sequence>
<evidence type="ECO:0000313" key="12">
    <source>
        <dbReference type="Proteomes" id="UP000434554"/>
    </source>
</evidence>
<keyword evidence="4" id="KW-0762">Sugar transport</keyword>
<dbReference type="GO" id="GO:0008982">
    <property type="term" value="F:protein-N(PI)-phosphohistidine-sugar phosphotransferase activity"/>
    <property type="evidence" value="ECO:0007669"/>
    <property type="project" value="InterPro"/>
</dbReference>
<evidence type="ECO:0000256" key="4">
    <source>
        <dbReference type="ARBA" id="ARBA00022597"/>
    </source>
</evidence>
<evidence type="ECO:0000313" key="11">
    <source>
        <dbReference type="EMBL" id="KAB1479551.1"/>
    </source>
</evidence>
<feature type="transmembrane region" description="Helical" evidence="9">
    <location>
        <begin position="377"/>
        <end position="400"/>
    </location>
</feature>
<comment type="subcellular location">
    <subcellularLocation>
        <location evidence="1">Cell membrane</location>
        <topology evidence="1">Multi-pass membrane protein</topology>
    </subcellularLocation>
</comment>
<feature type="transmembrane region" description="Helical" evidence="9">
    <location>
        <begin position="165"/>
        <end position="184"/>
    </location>
</feature>
<dbReference type="EMBL" id="WBKH01000002">
    <property type="protein sequence ID" value="KAB1479551.1"/>
    <property type="molecule type" value="Genomic_DNA"/>
</dbReference>
<dbReference type="InterPro" id="IPR003352">
    <property type="entry name" value="PTS_EIIC"/>
</dbReference>
<feature type="transmembrane region" description="Helical" evidence="9">
    <location>
        <begin position="338"/>
        <end position="365"/>
    </location>
</feature>
<feature type="transmembrane region" description="Helical" evidence="9">
    <location>
        <begin position="234"/>
        <end position="259"/>
    </location>
</feature>
<dbReference type="RefSeq" id="WP_127008075.1">
    <property type="nucleotide sequence ID" value="NZ_RQUZ01000008.1"/>
</dbReference>
<keyword evidence="6 9" id="KW-0812">Transmembrane</keyword>
<dbReference type="GeneID" id="83055378"/>
<gene>
    <name evidence="11" type="ORF">F8R14_02565</name>
</gene>
<keyword evidence="7 9" id="KW-1133">Transmembrane helix</keyword>
<dbReference type="AlphaFoldDB" id="A0A833CCK8"/>
<keyword evidence="2" id="KW-0813">Transport</keyword>
<evidence type="ECO:0000256" key="3">
    <source>
        <dbReference type="ARBA" id="ARBA00022475"/>
    </source>
</evidence>
<keyword evidence="8 9" id="KW-0472">Membrane</keyword>
<feature type="transmembrane region" description="Helical" evidence="9">
    <location>
        <begin position="204"/>
        <end position="228"/>
    </location>
</feature>
<dbReference type="Pfam" id="PF02378">
    <property type="entry name" value="PTS_EIIC"/>
    <property type="match status" value="1"/>
</dbReference>
<evidence type="ECO:0000256" key="2">
    <source>
        <dbReference type="ARBA" id="ARBA00022448"/>
    </source>
</evidence>
<name>A0A833CCK8_9FIRM</name>
<evidence type="ECO:0000259" key="10">
    <source>
        <dbReference type="PROSITE" id="PS51103"/>
    </source>
</evidence>
<dbReference type="InterPro" id="IPR050558">
    <property type="entry name" value="PTS_Sugar-Specific_Components"/>
</dbReference>
<feature type="transmembrane region" description="Helical" evidence="9">
    <location>
        <begin position="271"/>
        <end position="298"/>
    </location>
</feature>
<evidence type="ECO:0000256" key="6">
    <source>
        <dbReference type="ARBA" id="ARBA00022692"/>
    </source>
</evidence>
<keyword evidence="5" id="KW-0598">Phosphotransferase system</keyword>
<evidence type="ECO:0000256" key="7">
    <source>
        <dbReference type="ARBA" id="ARBA00022989"/>
    </source>
</evidence>
<feature type="transmembrane region" description="Helical" evidence="9">
    <location>
        <begin position="310"/>
        <end position="331"/>
    </location>
</feature>
<reference evidence="11 12" key="1">
    <citation type="submission" date="2019-09" db="EMBL/GenBank/DDBJ databases">
        <title>Draft genome sequence of 3 type strains from the CCUG.</title>
        <authorList>
            <person name="Pineiro-Iglesias B."/>
            <person name="Tunovic T."/>
            <person name="Unosson C."/>
            <person name="Inganas E."/>
            <person name="Ohlen M."/>
            <person name="Cardew S."/>
            <person name="Jensie-Markopoulos S."/>
            <person name="Salva-Serra F."/>
            <person name="Jaen-Luchoro D."/>
            <person name="Karlsson R."/>
            <person name="Svensson-Stadler L."/>
            <person name="Chun J."/>
            <person name="Moore E."/>
        </authorList>
    </citation>
    <scope>NUCLEOTIDE SEQUENCE [LARGE SCALE GENOMIC DNA]</scope>
    <source>
        <strain evidence="11 12">CCUG 65427</strain>
    </source>
</reference>
<keyword evidence="11" id="KW-0489">Methyltransferase</keyword>
<dbReference type="GO" id="GO:0008168">
    <property type="term" value="F:methyltransferase activity"/>
    <property type="evidence" value="ECO:0007669"/>
    <property type="project" value="UniProtKB-KW"/>
</dbReference>
<dbReference type="PANTHER" id="PTHR30175">
    <property type="entry name" value="PHOSPHOTRANSFERASE SYSTEM TRANSPORT PROTEIN"/>
    <property type="match status" value="1"/>
</dbReference>
<evidence type="ECO:0000256" key="5">
    <source>
        <dbReference type="ARBA" id="ARBA00022683"/>
    </source>
</evidence>
<dbReference type="GO" id="GO:0032259">
    <property type="term" value="P:methylation"/>
    <property type="evidence" value="ECO:0007669"/>
    <property type="project" value="UniProtKB-KW"/>
</dbReference>
<dbReference type="Proteomes" id="UP000434554">
    <property type="component" value="Unassembled WGS sequence"/>
</dbReference>
<dbReference type="InterPro" id="IPR013013">
    <property type="entry name" value="PTS_EIIC_1"/>
</dbReference>
<organism evidence="11 12">
    <name type="scientific">Veillonella seminalis</name>
    <dbReference type="NCBI Taxonomy" id="1502943"/>
    <lineage>
        <taxon>Bacteria</taxon>
        <taxon>Bacillati</taxon>
        <taxon>Bacillota</taxon>
        <taxon>Negativicutes</taxon>
        <taxon>Veillonellales</taxon>
        <taxon>Veillonellaceae</taxon>
        <taxon>Veillonella</taxon>
    </lineage>
</organism>
<feature type="transmembrane region" description="Helical" evidence="9">
    <location>
        <begin position="58"/>
        <end position="78"/>
    </location>
</feature>
<dbReference type="PANTHER" id="PTHR30175:SF1">
    <property type="entry name" value="PTS SYSTEM ARBUTIN-, CELLOBIOSE-, AND SALICIN-SPECIFIC EIIBC COMPONENT-RELATED"/>
    <property type="match status" value="1"/>
</dbReference>
<evidence type="ECO:0000256" key="8">
    <source>
        <dbReference type="ARBA" id="ARBA00023136"/>
    </source>
</evidence>
<dbReference type="GO" id="GO:0090589">
    <property type="term" value="F:protein-phosphocysteine-trehalose phosphotransferase system transporter activity"/>
    <property type="evidence" value="ECO:0007669"/>
    <property type="project" value="TreeGrafter"/>
</dbReference>
<evidence type="ECO:0000256" key="9">
    <source>
        <dbReference type="SAM" id="Phobius"/>
    </source>
</evidence>
<dbReference type="GO" id="GO:0009401">
    <property type="term" value="P:phosphoenolpyruvate-dependent sugar phosphotransferase system"/>
    <property type="evidence" value="ECO:0007669"/>
    <property type="project" value="UniProtKB-KW"/>
</dbReference>
<keyword evidence="11" id="KW-0808">Transferase</keyword>
<feature type="domain" description="PTS EIIC type-1" evidence="10">
    <location>
        <begin position="33"/>
        <end position="405"/>
    </location>
</feature>
<accession>A0A833CCK8</accession>
<dbReference type="PROSITE" id="PS51103">
    <property type="entry name" value="PTS_EIIC_TYPE_1"/>
    <property type="match status" value="1"/>
</dbReference>
<evidence type="ECO:0000256" key="1">
    <source>
        <dbReference type="ARBA" id="ARBA00004651"/>
    </source>
</evidence>
<keyword evidence="3" id="KW-1003">Cell membrane</keyword>
<protein>
    <submittedName>
        <fullName evidence="11">Protein-L-isoaspartate O-methyltransferase</fullName>
    </submittedName>
</protein>
<dbReference type="GO" id="GO:0005886">
    <property type="term" value="C:plasma membrane"/>
    <property type="evidence" value="ECO:0007669"/>
    <property type="project" value="UniProtKB-SubCell"/>
</dbReference>
<comment type="caution">
    <text evidence="11">The sequence shown here is derived from an EMBL/GenBank/DDBJ whole genome shotgun (WGS) entry which is preliminary data.</text>
</comment>